<evidence type="ECO:0000313" key="2">
    <source>
        <dbReference type="EMBL" id="KAK6524177.1"/>
    </source>
</evidence>
<protein>
    <submittedName>
        <fullName evidence="2">Uncharacterized protein</fullName>
    </submittedName>
</protein>
<sequence>MSSSTNIFKSPRHLVFRHGQRLLRSLNEGDNASTGLAPGEELLHSFYLPGLQTGSHTISVVQSINAGESKTLASQQKFNVVGPRFALPDNAIHSSYPPQGYQEMVECLPHVIFNDATFPWERVGSYNAENPHPPDYDRNRTPWLAVLSFTQDELKLPPAAMDPNTGIFTKVKGLEKGAVQGPTFSINMSVSQISNIQQTVSPVTYDETVDGAATSDMLLLPRALFTSLFSKYDPNGKPDASAPYVYHHRYLAHKRDINNQGMALSAAASEDDTGSFGVIFSHRSGPVDITAPTPVYVHLISIEGIEQMTPWPIADGTAYVAVSSLYSWSYLCLPPDTPTIRDEFVGLGDSVSLLSPTMDTKNPLFAKPGGPEILSRLQAGFTISRYRLQTGEQTACLIRGPFVPTQDPPGPPPSWWPSTSLTGTDLQILDQGVGIMDITYSAAWQLGRTMAIADQAFVAALGNVRKYINDNSRAIAQANALKETGMYKSREELLSSLPHTVESLQGLHKKKNLTKPNSMLHRWFRPVVKPLDMSYHGDTLAPYLAETPNQAAMDVSSTPDKNDPTKPSNPSVPYDEYNTPFSVDWVLVLRWVLDRLFFHSVPAHYLLTDASHLPPESLKFFRVDTKWTDAMIDGALSLGNHFYQQSDPDRDAIKAAIERYKTTPNSVLKYPPPLPKYGCFVRSALITKFPDIIVGIGPTAPAPTDAPILLGHEIIDPGTMLCLFSSMPSKDTWNVLTFTQPPHQQTFIAADHITGPTAQTIKAEEGITTIPADTIVMEYRRAYTIPDPSKVDDHHTIPLTGTYSWTMDETGASPMYVWTQKDPKTGAPYDVRTLLMDNLAPNYLTQLQAQMDKAWFDDSTATSALMAWQQNDPSYSLTINLSGSTMDFQPEIRSILPTRPSEARKPVPEKTCSTPPQFTTPVKHIKPVDRNSGEYSHPVLTVPPHRNAFRAIPLDRKEIGIGFPTKPVFQYTFSPTSSPAVFPSPGTIPMGGVAQDILFTIRLTDHAGSWPLSQIWISIPYGVPPTPGQPGQIYTLTNAPPTGAYMLSNLRFNPLISRSDDTNSLVIRLLPRSTNGYVPAAACNELNFVLTGVQVNTSSIQPYYVAPVITEYYTNQRNFPATGTPIMQLVTAT</sequence>
<gene>
    <name evidence="2" type="ORF">TWF694_005837</name>
</gene>
<evidence type="ECO:0000256" key="1">
    <source>
        <dbReference type="SAM" id="MobiDB-lite"/>
    </source>
</evidence>
<organism evidence="2 3">
    <name type="scientific">Orbilia ellipsospora</name>
    <dbReference type="NCBI Taxonomy" id="2528407"/>
    <lineage>
        <taxon>Eukaryota</taxon>
        <taxon>Fungi</taxon>
        <taxon>Dikarya</taxon>
        <taxon>Ascomycota</taxon>
        <taxon>Pezizomycotina</taxon>
        <taxon>Orbiliomycetes</taxon>
        <taxon>Orbiliales</taxon>
        <taxon>Orbiliaceae</taxon>
        <taxon>Orbilia</taxon>
    </lineage>
</organism>
<reference evidence="2 3" key="1">
    <citation type="submission" date="2019-10" db="EMBL/GenBank/DDBJ databases">
        <authorList>
            <person name="Palmer J.M."/>
        </authorList>
    </citation>
    <scope>NUCLEOTIDE SEQUENCE [LARGE SCALE GENOMIC DNA]</scope>
    <source>
        <strain evidence="2 3">TWF694</strain>
    </source>
</reference>
<comment type="caution">
    <text evidence="2">The sequence shown here is derived from an EMBL/GenBank/DDBJ whole genome shotgun (WGS) entry which is preliminary data.</text>
</comment>
<dbReference type="Proteomes" id="UP001365542">
    <property type="component" value="Unassembled WGS sequence"/>
</dbReference>
<accession>A0AAV9WS22</accession>
<keyword evidence="3" id="KW-1185">Reference proteome</keyword>
<name>A0AAV9WS22_9PEZI</name>
<evidence type="ECO:0000313" key="3">
    <source>
        <dbReference type="Proteomes" id="UP001365542"/>
    </source>
</evidence>
<feature type="compositionally biased region" description="Polar residues" evidence="1">
    <location>
        <begin position="911"/>
        <end position="920"/>
    </location>
</feature>
<feature type="region of interest" description="Disordered" evidence="1">
    <location>
        <begin position="552"/>
        <end position="573"/>
    </location>
</feature>
<feature type="region of interest" description="Disordered" evidence="1">
    <location>
        <begin position="901"/>
        <end position="937"/>
    </location>
</feature>
<proteinExistence type="predicted"/>
<dbReference type="EMBL" id="JAVHJO010000018">
    <property type="protein sequence ID" value="KAK6524177.1"/>
    <property type="molecule type" value="Genomic_DNA"/>
</dbReference>
<dbReference type="AlphaFoldDB" id="A0AAV9WS22"/>
<feature type="compositionally biased region" description="Polar residues" evidence="1">
    <location>
        <begin position="552"/>
        <end position="571"/>
    </location>
</feature>